<evidence type="ECO:0000259" key="2">
    <source>
        <dbReference type="Pfam" id="PF01425"/>
    </source>
</evidence>
<feature type="domain" description="Amidase" evidence="2">
    <location>
        <begin position="50"/>
        <end position="504"/>
    </location>
</feature>
<reference evidence="3 4" key="1">
    <citation type="submission" date="2023-04" db="EMBL/GenBank/DDBJ databases">
        <title>Genome of Basidiobolus ranarum AG-B5.</title>
        <authorList>
            <person name="Stajich J.E."/>
            <person name="Carter-House D."/>
            <person name="Gryganskyi A."/>
        </authorList>
    </citation>
    <scope>NUCLEOTIDE SEQUENCE [LARGE SCALE GENOMIC DNA]</scope>
    <source>
        <strain evidence="3 4">AG-B5</strain>
    </source>
</reference>
<evidence type="ECO:0000313" key="4">
    <source>
        <dbReference type="Proteomes" id="UP001479436"/>
    </source>
</evidence>
<gene>
    <name evidence="3" type="ORF">K7432_008442</name>
</gene>
<protein>
    <recommendedName>
        <fullName evidence="2">Amidase domain-containing protein</fullName>
    </recommendedName>
</protein>
<dbReference type="PANTHER" id="PTHR42678:SF34">
    <property type="entry name" value="OS04G0183300 PROTEIN"/>
    <property type="match status" value="1"/>
</dbReference>
<sequence>MRSIKALTLFSTLCLSVLAADQNTTFKFEEASILDIQAAFTKGTLTSRQLVQWYVDRIHEHDHNYNSVSELNPDIFMLADRADALRKAGKSRGLLHGIPILLKDNIATGDKMHNTAGSLALYSEECRPTKSSTIATKLRQAGALIFGKACMSEWANFRTTDGSGAEYKDPDGWSGRCGQTHNAYNITRSPSGSSGGPAVAVALNFVTASLGTDTDCSIIAPAAIHGLVGIRPTVGLISRNMVIPISHSQDTPGPMAKSVTDAAIMMEALAGQDPRDPLTNMPRNPNKPIKYTKYLNKDGLKGARIGIPRHIYWEKMNRPEEKAVAEDAIEKLKSLGAIIIDHADLPTADQIADTSYGLGGVEATLLNYEFKQDIKDYLSNLKRQCPMKNLADLIQYNKDHADKEMPLFKQEAFETAQNTTGLDDPFYKETLRLNRELSGPSGIDAAFQKYNLDAMFVPVDWAFFPPQPLAMAGYPQISVPIGMDDEGVPFGMSFYARAFDEPKLIQYAYALEQATQARRPPQLL</sequence>
<comment type="caution">
    <text evidence="3">The sequence shown here is derived from an EMBL/GenBank/DDBJ whole genome shotgun (WGS) entry which is preliminary data.</text>
</comment>
<dbReference type="Proteomes" id="UP001479436">
    <property type="component" value="Unassembled WGS sequence"/>
</dbReference>
<proteinExistence type="predicted"/>
<evidence type="ECO:0000256" key="1">
    <source>
        <dbReference type="SAM" id="SignalP"/>
    </source>
</evidence>
<feature type="signal peptide" evidence="1">
    <location>
        <begin position="1"/>
        <end position="19"/>
    </location>
</feature>
<feature type="chain" id="PRO_5047364453" description="Amidase domain-containing protein" evidence="1">
    <location>
        <begin position="20"/>
        <end position="524"/>
    </location>
</feature>
<dbReference type="EMBL" id="JASJQH010007344">
    <property type="protein sequence ID" value="KAK9710393.1"/>
    <property type="molecule type" value="Genomic_DNA"/>
</dbReference>
<dbReference type="InterPro" id="IPR023631">
    <property type="entry name" value="Amidase_dom"/>
</dbReference>
<dbReference type="Gene3D" id="3.90.1300.10">
    <property type="entry name" value="Amidase signature (AS) domain"/>
    <property type="match status" value="1"/>
</dbReference>
<dbReference type="SUPFAM" id="SSF75304">
    <property type="entry name" value="Amidase signature (AS) enzymes"/>
    <property type="match status" value="1"/>
</dbReference>
<evidence type="ECO:0000313" key="3">
    <source>
        <dbReference type="EMBL" id="KAK9710393.1"/>
    </source>
</evidence>
<name>A0ABR2VYJ8_9FUNG</name>
<dbReference type="PANTHER" id="PTHR42678">
    <property type="entry name" value="AMIDASE"/>
    <property type="match status" value="1"/>
</dbReference>
<organism evidence="3 4">
    <name type="scientific">Basidiobolus ranarum</name>
    <dbReference type="NCBI Taxonomy" id="34480"/>
    <lineage>
        <taxon>Eukaryota</taxon>
        <taxon>Fungi</taxon>
        <taxon>Fungi incertae sedis</taxon>
        <taxon>Zoopagomycota</taxon>
        <taxon>Entomophthoromycotina</taxon>
        <taxon>Basidiobolomycetes</taxon>
        <taxon>Basidiobolales</taxon>
        <taxon>Basidiobolaceae</taxon>
        <taxon>Basidiobolus</taxon>
    </lineage>
</organism>
<keyword evidence="4" id="KW-1185">Reference proteome</keyword>
<dbReference type="InterPro" id="IPR036928">
    <property type="entry name" value="AS_sf"/>
</dbReference>
<dbReference type="Pfam" id="PF01425">
    <property type="entry name" value="Amidase"/>
    <property type="match status" value="1"/>
</dbReference>
<keyword evidence="1" id="KW-0732">Signal</keyword>
<accession>A0ABR2VYJ8</accession>